<accession>B9IB00</accession>
<dbReference type="GO" id="GO:0003712">
    <property type="term" value="F:transcription coregulator activity"/>
    <property type="evidence" value="ECO:0007669"/>
    <property type="project" value="InterPro"/>
</dbReference>
<keyword evidence="4" id="KW-0539">Nucleus</keyword>
<organism evidence="5 6">
    <name type="scientific">Populus trichocarpa</name>
    <name type="common">Western balsam poplar</name>
    <name type="synonym">Populus balsamifera subsp. trichocarpa</name>
    <dbReference type="NCBI Taxonomy" id="3694"/>
    <lineage>
        <taxon>Eukaryota</taxon>
        <taxon>Viridiplantae</taxon>
        <taxon>Streptophyta</taxon>
        <taxon>Embryophyta</taxon>
        <taxon>Tracheophyta</taxon>
        <taxon>Spermatophyta</taxon>
        <taxon>Magnoliopsida</taxon>
        <taxon>eudicotyledons</taxon>
        <taxon>Gunneridae</taxon>
        <taxon>Pentapetalae</taxon>
        <taxon>rosids</taxon>
        <taxon>fabids</taxon>
        <taxon>Malpighiales</taxon>
        <taxon>Salicaceae</taxon>
        <taxon>Saliceae</taxon>
        <taxon>Populus</taxon>
    </lineage>
</organism>
<keyword evidence="6" id="KW-1185">Reference proteome</keyword>
<evidence type="ECO:0000256" key="3">
    <source>
        <dbReference type="ARBA" id="ARBA00023163"/>
    </source>
</evidence>
<dbReference type="PANTHER" id="PTHR22536">
    <property type="entry name" value="LUNG CANCER METASTASIS-RELATED LCMR1 PROTEIN"/>
    <property type="match status" value="1"/>
</dbReference>
<evidence type="ECO:0000256" key="4">
    <source>
        <dbReference type="ARBA" id="ARBA00023242"/>
    </source>
</evidence>
<dbReference type="HOGENOM" id="CLU_2659104_0_0_1"/>
<evidence type="ECO:0000256" key="1">
    <source>
        <dbReference type="ARBA" id="ARBA00004123"/>
    </source>
</evidence>
<dbReference type="Proteomes" id="UP000006729">
    <property type="component" value="Chromosome 14"/>
</dbReference>
<evidence type="ECO:0000313" key="6">
    <source>
        <dbReference type="Proteomes" id="UP000006729"/>
    </source>
</evidence>
<dbReference type="GO" id="GO:0016592">
    <property type="term" value="C:mediator complex"/>
    <property type="evidence" value="ECO:0000318"/>
    <property type="project" value="GO_Central"/>
</dbReference>
<protein>
    <submittedName>
        <fullName evidence="5">Uncharacterized protein</fullName>
    </submittedName>
</protein>
<sequence>MRRFWRIPNREGVQLDHLIQNTSCSRDSNACMQTFDLNVLREAFLLKETTLIDVPSAEKGTPAIVGKWKSESKERI</sequence>
<evidence type="ECO:0000256" key="2">
    <source>
        <dbReference type="ARBA" id="ARBA00023015"/>
    </source>
</evidence>
<gene>
    <name evidence="5" type="ORF">POPTR_014G174500</name>
</gene>
<dbReference type="InParanoid" id="B9IB00"/>
<dbReference type="AlphaFoldDB" id="B9IB00"/>
<dbReference type="PANTHER" id="PTHR22536:SF1">
    <property type="entry name" value="MEDIATOR OF RNA POLYMERASE II TRANSCRIPTION SUBUNIT 19"/>
    <property type="match status" value="1"/>
</dbReference>
<dbReference type="InterPro" id="IPR019403">
    <property type="entry name" value="Mediator_Med19_met"/>
</dbReference>
<evidence type="ECO:0000313" key="5">
    <source>
        <dbReference type="EMBL" id="PNT05472.1"/>
    </source>
</evidence>
<comment type="subcellular location">
    <subcellularLocation>
        <location evidence="1">Nucleus</location>
    </subcellularLocation>
</comment>
<dbReference type="EMBL" id="CM009303">
    <property type="protein sequence ID" value="PNT05472.1"/>
    <property type="molecule type" value="Genomic_DNA"/>
</dbReference>
<dbReference type="GO" id="GO:0045944">
    <property type="term" value="P:positive regulation of transcription by RNA polymerase II"/>
    <property type="evidence" value="ECO:0000318"/>
    <property type="project" value="GO_Central"/>
</dbReference>
<proteinExistence type="predicted"/>
<name>B9IB00_POPTR</name>
<reference evidence="5 6" key="1">
    <citation type="journal article" date="2006" name="Science">
        <title>The genome of black cottonwood, Populus trichocarpa (Torr. &amp; Gray).</title>
        <authorList>
            <person name="Tuskan G.A."/>
            <person name="Difazio S."/>
            <person name="Jansson S."/>
            <person name="Bohlmann J."/>
            <person name="Grigoriev I."/>
            <person name="Hellsten U."/>
            <person name="Putnam N."/>
            <person name="Ralph S."/>
            <person name="Rombauts S."/>
            <person name="Salamov A."/>
            <person name="Schein J."/>
            <person name="Sterck L."/>
            <person name="Aerts A."/>
            <person name="Bhalerao R.R."/>
            <person name="Bhalerao R.P."/>
            <person name="Blaudez D."/>
            <person name="Boerjan W."/>
            <person name="Brun A."/>
            <person name="Brunner A."/>
            <person name="Busov V."/>
            <person name="Campbell M."/>
            <person name="Carlson J."/>
            <person name="Chalot M."/>
            <person name="Chapman J."/>
            <person name="Chen G.L."/>
            <person name="Cooper D."/>
            <person name="Coutinho P.M."/>
            <person name="Couturier J."/>
            <person name="Covert S."/>
            <person name="Cronk Q."/>
            <person name="Cunningham R."/>
            <person name="Davis J."/>
            <person name="Degroeve S."/>
            <person name="Dejardin A."/>
            <person name="Depamphilis C."/>
            <person name="Detter J."/>
            <person name="Dirks B."/>
            <person name="Dubchak I."/>
            <person name="Duplessis S."/>
            <person name="Ehlting J."/>
            <person name="Ellis B."/>
            <person name="Gendler K."/>
            <person name="Goodstein D."/>
            <person name="Gribskov M."/>
            <person name="Grimwood J."/>
            <person name="Groover A."/>
            <person name="Gunter L."/>
            <person name="Hamberger B."/>
            <person name="Heinze B."/>
            <person name="Helariutta Y."/>
            <person name="Henrissat B."/>
            <person name="Holligan D."/>
            <person name="Holt R."/>
            <person name="Huang W."/>
            <person name="Islam-Faridi N."/>
            <person name="Jones S."/>
            <person name="Jones-Rhoades M."/>
            <person name="Jorgensen R."/>
            <person name="Joshi C."/>
            <person name="Kangasjarvi J."/>
            <person name="Karlsson J."/>
            <person name="Kelleher C."/>
            <person name="Kirkpatrick R."/>
            <person name="Kirst M."/>
            <person name="Kohler A."/>
            <person name="Kalluri U."/>
            <person name="Larimer F."/>
            <person name="Leebens-Mack J."/>
            <person name="Leple J.C."/>
            <person name="Locascio P."/>
            <person name="Lou Y."/>
            <person name="Lucas S."/>
            <person name="Martin F."/>
            <person name="Montanini B."/>
            <person name="Napoli C."/>
            <person name="Nelson D.R."/>
            <person name="Nelson C."/>
            <person name="Nieminen K."/>
            <person name="Nilsson O."/>
            <person name="Pereda V."/>
            <person name="Peter G."/>
            <person name="Philippe R."/>
            <person name="Pilate G."/>
            <person name="Poliakov A."/>
            <person name="Razumovskaya J."/>
            <person name="Richardson P."/>
            <person name="Rinaldi C."/>
            <person name="Ritland K."/>
            <person name="Rouze P."/>
            <person name="Ryaboy D."/>
            <person name="Schmutz J."/>
            <person name="Schrader J."/>
            <person name="Segerman B."/>
            <person name="Shin H."/>
            <person name="Siddiqui A."/>
            <person name="Sterky F."/>
            <person name="Terry A."/>
            <person name="Tsai C.J."/>
            <person name="Uberbacher E."/>
            <person name="Unneberg P."/>
            <person name="Vahala J."/>
            <person name="Wall K."/>
            <person name="Wessler S."/>
            <person name="Yang G."/>
            <person name="Yin T."/>
            <person name="Douglas C."/>
            <person name="Marra M."/>
            <person name="Sandberg G."/>
            <person name="Van de Peer Y."/>
            <person name="Rokhsar D."/>
        </authorList>
    </citation>
    <scope>NUCLEOTIDE SEQUENCE [LARGE SCALE GENOMIC DNA]</scope>
    <source>
        <strain evidence="6">cv. Nisqually</strain>
    </source>
</reference>
<keyword evidence="3" id="KW-0804">Transcription</keyword>
<dbReference type="STRING" id="3694.B9IB00"/>
<keyword evidence="2" id="KW-0805">Transcription regulation</keyword>